<dbReference type="Proteomes" id="UP001138961">
    <property type="component" value="Unassembled WGS sequence"/>
</dbReference>
<evidence type="ECO:0000313" key="3">
    <source>
        <dbReference type="Proteomes" id="UP001138961"/>
    </source>
</evidence>
<feature type="region of interest" description="Disordered" evidence="1">
    <location>
        <begin position="142"/>
        <end position="162"/>
    </location>
</feature>
<name>A0ABS8BW37_9RHOB</name>
<dbReference type="RefSeq" id="WP_090159842.1">
    <property type="nucleotide sequence ID" value="NZ_JAJATZ010000005.1"/>
</dbReference>
<dbReference type="EMBL" id="JAJATZ010000005">
    <property type="protein sequence ID" value="MCB5199962.1"/>
    <property type="molecule type" value="Genomic_DNA"/>
</dbReference>
<evidence type="ECO:0000313" key="2">
    <source>
        <dbReference type="EMBL" id="MCB5199962.1"/>
    </source>
</evidence>
<sequence>MADAKTEIDDAVNDAKAQAKSVVEDVKEHAKSVAEDARETVKSEVTARAKAARSAAAGEVNNVAAALRRAADESRDGSPQERTFGQIANSLADVSETIGNKDLGTVVSDAGNFARRHPLTFLAGAALAGFAISRFAKASERHDDYGTDYGRDTDPDDIVGRG</sequence>
<organism evidence="2 3">
    <name type="scientific">Loktanella gaetbuli</name>
    <dbReference type="NCBI Taxonomy" id="2881335"/>
    <lineage>
        <taxon>Bacteria</taxon>
        <taxon>Pseudomonadati</taxon>
        <taxon>Pseudomonadota</taxon>
        <taxon>Alphaproteobacteria</taxon>
        <taxon>Rhodobacterales</taxon>
        <taxon>Roseobacteraceae</taxon>
        <taxon>Loktanella</taxon>
    </lineage>
</organism>
<comment type="caution">
    <text evidence="2">The sequence shown here is derived from an EMBL/GenBank/DDBJ whole genome shotgun (WGS) entry which is preliminary data.</text>
</comment>
<keyword evidence="3" id="KW-1185">Reference proteome</keyword>
<proteinExistence type="predicted"/>
<evidence type="ECO:0008006" key="4">
    <source>
        <dbReference type="Google" id="ProtNLM"/>
    </source>
</evidence>
<accession>A0ABS8BW37</accession>
<reference evidence="2" key="1">
    <citation type="submission" date="2021-10" db="EMBL/GenBank/DDBJ databases">
        <title>Loktanella gaetbuli sp. nov., isolated from a tidal flat.</title>
        <authorList>
            <person name="Park S."/>
            <person name="Yoon J.-H."/>
        </authorList>
    </citation>
    <scope>NUCLEOTIDE SEQUENCE</scope>
    <source>
        <strain evidence="2">TSTF-M6</strain>
    </source>
</reference>
<protein>
    <recommendedName>
        <fullName evidence="4">ElaB/YqjD/DUF883 family membrane-anchored ribosome-binding protein</fullName>
    </recommendedName>
</protein>
<evidence type="ECO:0000256" key="1">
    <source>
        <dbReference type="SAM" id="MobiDB-lite"/>
    </source>
</evidence>
<gene>
    <name evidence="2" type="ORF">LGQ03_12000</name>
</gene>